<dbReference type="Proteomes" id="UP000280455">
    <property type="component" value="Chromosome"/>
</dbReference>
<proteinExistence type="predicted"/>
<sequence length="251" mass="25789">MRRRGFVYVAPVAAAEHREAAINRETGAALELAEGPADLSQPAAAATPIACTELSGCTSVAAAEPARLRSTAQRAPLLGAQEVLRTYRSLRQRLHRLRVPNYRVVPCSRCRACEAAIDRAAGAALGCAGGPADLSQPSAAATPIACTELSGCPPVAAAEHREAAIACEAGAALGRAGGPSDHRSLRQRLHRLRDRAIGAIYSPVAAAEHREAAIDREAGAALGLAEGPADLSQPSAAATPIACTELSGYPL</sequence>
<organism evidence="1 2">
    <name type="scientific">Pseudomonas chlororaphis subsp. aureofaciens</name>
    <dbReference type="NCBI Taxonomy" id="587851"/>
    <lineage>
        <taxon>Bacteria</taxon>
        <taxon>Pseudomonadati</taxon>
        <taxon>Pseudomonadota</taxon>
        <taxon>Gammaproteobacteria</taxon>
        <taxon>Pseudomonadales</taxon>
        <taxon>Pseudomonadaceae</taxon>
        <taxon>Pseudomonas</taxon>
    </lineage>
</organism>
<gene>
    <name evidence="1" type="ORF">C4K07_5336</name>
</gene>
<name>A0AAD0ZNG8_9PSED</name>
<evidence type="ECO:0000313" key="1">
    <source>
        <dbReference type="EMBL" id="AZE32095.1"/>
    </source>
</evidence>
<dbReference type="AlphaFoldDB" id="A0AAD0ZNG8"/>
<dbReference type="EMBL" id="CP027750">
    <property type="protein sequence ID" value="AZE32095.1"/>
    <property type="molecule type" value="Genomic_DNA"/>
</dbReference>
<protein>
    <submittedName>
        <fullName evidence="1">Uncharacterized protein</fullName>
    </submittedName>
</protein>
<evidence type="ECO:0000313" key="2">
    <source>
        <dbReference type="Proteomes" id="UP000280455"/>
    </source>
</evidence>
<accession>A0AAD0ZNG8</accession>
<reference evidence="1 2" key="1">
    <citation type="submission" date="2018-03" db="EMBL/GenBank/DDBJ databases">
        <title>Diversity of phytobeneficial traits revealed by whole-genome analysis of worldwide-isolated phenazine-producing Pseudomonas spp.</title>
        <authorList>
            <person name="Biessy A."/>
            <person name="Novinscak A."/>
            <person name="Blom J."/>
            <person name="Leger G."/>
            <person name="Thomashow L.S."/>
            <person name="Cazorla F.M."/>
            <person name="Josic D."/>
            <person name="Filion M."/>
        </authorList>
    </citation>
    <scope>NUCLEOTIDE SEQUENCE [LARGE SCALE GENOMIC DNA]</scope>
    <source>
        <strain evidence="1 2">ChPhzS24</strain>
    </source>
</reference>